<dbReference type="EMBL" id="JARBJD010000001">
    <property type="protein sequence ID" value="KAK2964777.1"/>
    <property type="molecule type" value="Genomic_DNA"/>
</dbReference>
<keyword evidence="1" id="KW-0472">Membrane</keyword>
<dbReference type="PROSITE" id="PS50086">
    <property type="entry name" value="TBC_RABGAP"/>
    <property type="match status" value="1"/>
</dbReference>
<sequence>MDDDQTVSVHLSPTFNFWHGFPPTITTPEEEESVTKITELQEKSQHEFDKQYSDPKKLLKFISSRHLKPTIRQHLPHSYRFSIWSQLISTRSKIPRVSIDSILSKHLNEETQALLDIEKDLNRTFPTHSLFLSDDYRNKLRRTLQAYSFLYPSIGYCQSMSLIVGTLLFVFTDIDDIFNAFIYVMSLIPQYHIPSMLPLRVDLEVLADLVQSYITRVHNAFSSCSIPLSALVSSWFLSLFSNDLPMETTLRVWDCLLIEGDKILFRVALGWLKMNEDIVIDIARTSNFGLIREMTEKTVQINELFAIAFSFPRFSKRKIARLRVRKEKELLKSAPKR</sequence>
<proteinExistence type="predicted"/>
<dbReference type="Proteomes" id="UP001281761">
    <property type="component" value="Unassembled WGS sequence"/>
</dbReference>
<name>A0ABQ9YLZ4_9EUKA</name>
<evidence type="ECO:0000259" key="2">
    <source>
        <dbReference type="PROSITE" id="PS50086"/>
    </source>
</evidence>
<dbReference type="Pfam" id="PF00566">
    <property type="entry name" value="RabGAP-TBC"/>
    <property type="match status" value="1"/>
</dbReference>
<dbReference type="InterPro" id="IPR000195">
    <property type="entry name" value="Rab-GAP-TBC_dom"/>
</dbReference>
<keyword evidence="1" id="KW-1133">Transmembrane helix</keyword>
<dbReference type="InterPro" id="IPR050302">
    <property type="entry name" value="Rab_GAP_TBC_domain"/>
</dbReference>
<reference evidence="3 4" key="1">
    <citation type="journal article" date="2022" name="bioRxiv">
        <title>Genomics of Preaxostyla Flagellates Illuminates Evolutionary Transitions and the Path Towards Mitochondrial Loss.</title>
        <authorList>
            <person name="Novak L.V.F."/>
            <person name="Treitli S.C."/>
            <person name="Pyrih J."/>
            <person name="Halakuc P."/>
            <person name="Pipaliya S.V."/>
            <person name="Vacek V."/>
            <person name="Brzon O."/>
            <person name="Soukal P."/>
            <person name="Eme L."/>
            <person name="Dacks J.B."/>
            <person name="Karnkowska A."/>
            <person name="Elias M."/>
            <person name="Hampl V."/>
        </authorList>
    </citation>
    <scope>NUCLEOTIDE SEQUENCE [LARGE SCALE GENOMIC DNA]</scope>
    <source>
        <strain evidence="3">NAU3</strain>
        <tissue evidence="3">Gut</tissue>
    </source>
</reference>
<dbReference type="SMART" id="SM00164">
    <property type="entry name" value="TBC"/>
    <property type="match status" value="1"/>
</dbReference>
<dbReference type="SUPFAM" id="SSF47923">
    <property type="entry name" value="Ypt/Rab-GAP domain of gyp1p"/>
    <property type="match status" value="2"/>
</dbReference>
<feature type="domain" description="Rab-GAP TBC" evidence="2">
    <location>
        <begin position="74"/>
        <end position="260"/>
    </location>
</feature>
<dbReference type="InterPro" id="IPR035969">
    <property type="entry name" value="Rab-GAP_TBC_sf"/>
</dbReference>
<comment type="caution">
    <text evidence="3">The sequence shown here is derived from an EMBL/GenBank/DDBJ whole genome shotgun (WGS) entry which is preliminary data.</text>
</comment>
<dbReference type="PANTHER" id="PTHR47219">
    <property type="entry name" value="RAB GTPASE-ACTIVATING PROTEIN 1-LIKE"/>
    <property type="match status" value="1"/>
</dbReference>
<dbReference type="Gene3D" id="1.10.8.270">
    <property type="entry name" value="putative rabgap domain of human tbc1 domain family member 14 like domains"/>
    <property type="match status" value="1"/>
</dbReference>
<keyword evidence="1" id="KW-0812">Transmembrane</keyword>
<evidence type="ECO:0000313" key="4">
    <source>
        <dbReference type="Proteomes" id="UP001281761"/>
    </source>
</evidence>
<dbReference type="PANTHER" id="PTHR47219:SF20">
    <property type="entry name" value="TBC1 DOMAIN FAMILY MEMBER 2B"/>
    <property type="match status" value="1"/>
</dbReference>
<keyword evidence="4" id="KW-1185">Reference proteome</keyword>
<dbReference type="Gene3D" id="1.10.472.80">
    <property type="entry name" value="Ypt/Rab-GAP domain of gyp1p, domain 3"/>
    <property type="match status" value="1"/>
</dbReference>
<feature type="transmembrane region" description="Helical" evidence="1">
    <location>
        <begin position="149"/>
        <end position="171"/>
    </location>
</feature>
<gene>
    <name evidence="3" type="ORF">BLNAU_77</name>
</gene>
<evidence type="ECO:0000256" key="1">
    <source>
        <dbReference type="SAM" id="Phobius"/>
    </source>
</evidence>
<evidence type="ECO:0000313" key="3">
    <source>
        <dbReference type="EMBL" id="KAK2964777.1"/>
    </source>
</evidence>
<organism evidence="3 4">
    <name type="scientific">Blattamonas nauphoetae</name>
    <dbReference type="NCBI Taxonomy" id="2049346"/>
    <lineage>
        <taxon>Eukaryota</taxon>
        <taxon>Metamonada</taxon>
        <taxon>Preaxostyla</taxon>
        <taxon>Oxymonadida</taxon>
        <taxon>Blattamonas</taxon>
    </lineage>
</organism>
<accession>A0ABQ9YLZ4</accession>
<protein>
    <submittedName>
        <fullName evidence="3">TBC1 domain family member 2A</fullName>
    </submittedName>
</protein>